<comment type="caution">
    <text evidence="3">The sequence shown here is derived from an EMBL/GenBank/DDBJ whole genome shotgun (WGS) entry which is preliminary data.</text>
</comment>
<dbReference type="Proteomes" id="UP000325105">
    <property type="component" value="Unassembled WGS sequence"/>
</dbReference>
<evidence type="ECO:0000313" key="4">
    <source>
        <dbReference type="Proteomes" id="UP000325105"/>
    </source>
</evidence>
<dbReference type="RefSeq" id="WP_170249961.1">
    <property type="nucleotide sequence ID" value="NZ_VNHX01000005.1"/>
</dbReference>
<keyword evidence="4" id="KW-1185">Reference proteome</keyword>
<dbReference type="EMBL" id="VNHX01000005">
    <property type="protein sequence ID" value="TYP96517.1"/>
    <property type="molecule type" value="Genomic_DNA"/>
</dbReference>
<gene>
    <name evidence="3" type="ORF">BC792_1054</name>
</gene>
<feature type="region of interest" description="Disordered" evidence="1">
    <location>
        <begin position="175"/>
        <end position="229"/>
    </location>
</feature>
<evidence type="ECO:0000313" key="3">
    <source>
        <dbReference type="EMBL" id="TYP96517.1"/>
    </source>
</evidence>
<dbReference type="InterPro" id="IPR025381">
    <property type="entry name" value="DUF4296"/>
</dbReference>
<evidence type="ECO:0000256" key="1">
    <source>
        <dbReference type="SAM" id="MobiDB-lite"/>
    </source>
</evidence>
<protein>
    <submittedName>
        <fullName evidence="3">Uncharacterized protein DUF4296</fullName>
    </submittedName>
</protein>
<name>A0A5S5DKS3_9SPHI</name>
<organism evidence="3 4">
    <name type="scientific">Sphingobacterium allocomposti</name>
    <dbReference type="NCBI Taxonomy" id="415956"/>
    <lineage>
        <taxon>Bacteria</taxon>
        <taxon>Pseudomonadati</taxon>
        <taxon>Bacteroidota</taxon>
        <taxon>Sphingobacteriia</taxon>
        <taxon>Sphingobacteriales</taxon>
        <taxon>Sphingobacteriaceae</taxon>
        <taxon>Sphingobacterium</taxon>
    </lineage>
</organism>
<proteinExistence type="predicted"/>
<reference evidence="3 4" key="1">
    <citation type="submission" date="2019-07" db="EMBL/GenBank/DDBJ databases">
        <title>Genomic Encyclopedia of Archaeal and Bacterial Type Strains, Phase II (KMG-II): from individual species to whole genera.</title>
        <authorList>
            <person name="Goeker M."/>
        </authorList>
    </citation>
    <scope>NUCLEOTIDE SEQUENCE [LARGE SCALE GENOMIC DNA]</scope>
    <source>
        <strain evidence="3 4">DSM 18850</strain>
    </source>
</reference>
<evidence type="ECO:0000259" key="2">
    <source>
        <dbReference type="Pfam" id="PF14129"/>
    </source>
</evidence>
<dbReference type="PROSITE" id="PS51257">
    <property type="entry name" value="PROKAR_LIPOPROTEIN"/>
    <property type="match status" value="1"/>
</dbReference>
<dbReference type="AlphaFoldDB" id="A0A5S5DKS3"/>
<dbReference type="Pfam" id="PF14129">
    <property type="entry name" value="DUF4296"/>
    <property type="match status" value="1"/>
</dbReference>
<sequence>MQRLLLVILSSFFLFQGCKKSLPEGILPKRTMVDLMTEVHLVDGYLNTLPLDSTRRVVESLYAEVFRKFKVDSTQFKQNVAYYLGDPVLSKELYVTINKKLMDYDNAYRVADSVRNAKIADSVRVVQRFIKLKDAAHKLILQVQKDTIPLTPTLYRTEFMDRVGLYLNVYDPSKMSPQPGPSSPLVMPATPPGGSAARTADEHPKPTRPPLRLEEQVSPVEEKEPSAQH</sequence>
<feature type="compositionally biased region" description="Basic and acidic residues" evidence="1">
    <location>
        <begin position="199"/>
        <end position="229"/>
    </location>
</feature>
<accession>A0A5S5DKS3</accession>
<feature type="domain" description="DUF4296" evidence="2">
    <location>
        <begin position="23"/>
        <end position="102"/>
    </location>
</feature>